<name>A0ABR2I8B4_9PEZI</name>
<feature type="region of interest" description="Disordered" evidence="1">
    <location>
        <begin position="114"/>
        <end position="135"/>
    </location>
</feature>
<feature type="compositionally biased region" description="Acidic residues" evidence="1">
    <location>
        <begin position="213"/>
        <end position="235"/>
    </location>
</feature>
<organism evidence="2 3">
    <name type="scientific">Apiospora arundinis</name>
    <dbReference type="NCBI Taxonomy" id="335852"/>
    <lineage>
        <taxon>Eukaryota</taxon>
        <taxon>Fungi</taxon>
        <taxon>Dikarya</taxon>
        <taxon>Ascomycota</taxon>
        <taxon>Pezizomycotina</taxon>
        <taxon>Sordariomycetes</taxon>
        <taxon>Xylariomycetidae</taxon>
        <taxon>Amphisphaeriales</taxon>
        <taxon>Apiosporaceae</taxon>
        <taxon>Apiospora</taxon>
    </lineage>
</organism>
<gene>
    <name evidence="2" type="ORF">PGQ11_009758</name>
</gene>
<dbReference type="Proteomes" id="UP001390339">
    <property type="component" value="Unassembled WGS sequence"/>
</dbReference>
<evidence type="ECO:0000256" key="1">
    <source>
        <dbReference type="SAM" id="MobiDB-lite"/>
    </source>
</evidence>
<feature type="compositionally biased region" description="Low complexity" evidence="1">
    <location>
        <begin position="57"/>
        <end position="93"/>
    </location>
</feature>
<keyword evidence="3" id="KW-1185">Reference proteome</keyword>
<feature type="region of interest" description="Disordered" evidence="1">
    <location>
        <begin position="1"/>
        <end position="93"/>
    </location>
</feature>
<sequence>MAVSKNAKNTMTKNKVKRKVKKSRKQVAAMVASSEVSNSQVTVSSMTGTRNRHGSCDNASGSHDGSSSGNYNDNNSGQNNRGNDTGNNTDTNINANTKMAKHLSTTAINIKRREDYANMDPASKDRERTRVKRSRTVKMARDSLPGTAWVELSRRAQVEIADAIANEIRFKYAAATPGPSSRTAADYAVHKIFADKGHLFFPEEKKGNNGDQDVTDDPMDIDSEDSADMTEDDWTPSELARGWQDMLGDMPSQA</sequence>
<feature type="compositionally biased region" description="Basic and acidic residues" evidence="1">
    <location>
        <begin position="114"/>
        <end position="128"/>
    </location>
</feature>
<proteinExistence type="predicted"/>
<feature type="compositionally biased region" description="Basic residues" evidence="1">
    <location>
        <begin position="14"/>
        <end position="25"/>
    </location>
</feature>
<evidence type="ECO:0000313" key="3">
    <source>
        <dbReference type="Proteomes" id="UP001390339"/>
    </source>
</evidence>
<feature type="compositionally biased region" description="Polar residues" evidence="1">
    <location>
        <begin position="34"/>
        <end position="49"/>
    </location>
</feature>
<protein>
    <submittedName>
        <fullName evidence="2">Uncharacterized protein</fullName>
    </submittedName>
</protein>
<comment type="caution">
    <text evidence="2">The sequence shown here is derived from an EMBL/GenBank/DDBJ whole genome shotgun (WGS) entry which is preliminary data.</text>
</comment>
<reference evidence="2 3" key="1">
    <citation type="journal article" date="2024" name="IMA Fungus">
        <title>Apiospora arundinis, a panoply of carbohydrate-active enzymes and secondary metabolites.</title>
        <authorList>
            <person name="Sorensen T."/>
            <person name="Petersen C."/>
            <person name="Muurmann A.T."/>
            <person name="Christiansen J.V."/>
            <person name="Brundto M.L."/>
            <person name="Overgaard C.K."/>
            <person name="Boysen A.T."/>
            <person name="Wollenberg R.D."/>
            <person name="Larsen T.O."/>
            <person name="Sorensen J.L."/>
            <person name="Nielsen K.L."/>
            <person name="Sondergaard T.E."/>
        </authorList>
    </citation>
    <scope>NUCLEOTIDE SEQUENCE [LARGE SCALE GENOMIC DNA]</scope>
    <source>
        <strain evidence="2 3">AAU 773</strain>
    </source>
</reference>
<accession>A0ABR2I8B4</accession>
<feature type="region of interest" description="Disordered" evidence="1">
    <location>
        <begin position="202"/>
        <end position="254"/>
    </location>
</feature>
<evidence type="ECO:0000313" key="2">
    <source>
        <dbReference type="EMBL" id="KAK8859024.1"/>
    </source>
</evidence>
<dbReference type="EMBL" id="JAPCWZ010000006">
    <property type="protein sequence ID" value="KAK8859024.1"/>
    <property type="molecule type" value="Genomic_DNA"/>
</dbReference>